<evidence type="ECO:0000313" key="2">
    <source>
        <dbReference type="Proteomes" id="UP000789366"/>
    </source>
</evidence>
<feature type="non-terminal residue" evidence="1">
    <location>
        <position position="1"/>
    </location>
</feature>
<protein>
    <submittedName>
        <fullName evidence="1">2434_t:CDS:1</fullName>
    </submittedName>
</protein>
<evidence type="ECO:0000313" key="1">
    <source>
        <dbReference type="EMBL" id="CAG8657105.1"/>
    </source>
</evidence>
<gene>
    <name evidence="1" type="ORF">SPELUC_LOCUS9129</name>
</gene>
<dbReference type="Proteomes" id="UP000789366">
    <property type="component" value="Unassembled WGS sequence"/>
</dbReference>
<proteinExistence type="predicted"/>
<comment type="caution">
    <text evidence="1">The sequence shown here is derived from an EMBL/GenBank/DDBJ whole genome shotgun (WGS) entry which is preliminary data.</text>
</comment>
<keyword evidence="2" id="KW-1185">Reference proteome</keyword>
<dbReference type="EMBL" id="CAJVPW010014862">
    <property type="protein sequence ID" value="CAG8657105.1"/>
    <property type="molecule type" value="Genomic_DNA"/>
</dbReference>
<organism evidence="1 2">
    <name type="scientific">Cetraspora pellucida</name>
    <dbReference type="NCBI Taxonomy" id="1433469"/>
    <lineage>
        <taxon>Eukaryota</taxon>
        <taxon>Fungi</taxon>
        <taxon>Fungi incertae sedis</taxon>
        <taxon>Mucoromycota</taxon>
        <taxon>Glomeromycotina</taxon>
        <taxon>Glomeromycetes</taxon>
        <taxon>Diversisporales</taxon>
        <taxon>Gigasporaceae</taxon>
        <taxon>Cetraspora</taxon>
    </lineage>
</organism>
<accession>A0ACA9NI59</accession>
<sequence>PLIENSGSESSPSESTLNQSELDPVAKFQQRQLKTQQLNHVKELSSSLTALKPDNSETTQLITYVLVGTVVAGLLVYHYIKRALKGFYEENLKQTIETKTAYYENLLKENIAFSQNTQKIAIALGTANSSEQQRLLVPRKKLVNQIIKTKRNNMTINYKYIALGILVSYLGLYVYNLTQMPQESKNKLQQKLKDKNMLNNSLVTNNTPLFQYPQQNYTCDKCGREFQKTITYSPAADKQELSQHPTYCSNCAEPNLLVPVKVQSRSKKVKPKKNTIAYYQCMSACCQQGISPKSITQIARECKHNSAGLLSERTNEIRKLNEAYQQIGICLTNLLQPIKEG</sequence>
<name>A0ACA9NI59_9GLOM</name>
<reference evidence="1" key="1">
    <citation type="submission" date="2021-06" db="EMBL/GenBank/DDBJ databases">
        <authorList>
            <person name="Kallberg Y."/>
            <person name="Tangrot J."/>
            <person name="Rosling A."/>
        </authorList>
    </citation>
    <scope>NUCLEOTIDE SEQUENCE</scope>
    <source>
        <strain evidence="1">28 12/20/2015</strain>
    </source>
</reference>